<comment type="caution">
    <text evidence="2">The sequence shown here is derived from an EMBL/GenBank/DDBJ whole genome shotgun (WGS) entry which is preliminary data.</text>
</comment>
<dbReference type="InterPro" id="IPR045506">
    <property type="entry name" value="DUF6484"/>
</dbReference>
<accession>A0ABT7NAJ7</accession>
<evidence type="ECO:0000313" key="2">
    <source>
        <dbReference type="EMBL" id="MDM0044963.1"/>
    </source>
</evidence>
<dbReference type="EMBL" id="JASZYV010000002">
    <property type="protein sequence ID" value="MDM0044963.1"/>
    <property type="molecule type" value="Genomic_DNA"/>
</dbReference>
<evidence type="ECO:0000259" key="1">
    <source>
        <dbReference type="Pfam" id="PF20093"/>
    </source>
</evidence>
<proteinExistence type="predicted"/>
<organism evidence="2 3">
    <name type="scientific">Variovorax dokdonensis</name>
    <dbReference type="NCBI Taxonomy" id="344883"/>
    <lineage>
        <taxon>Bacteria</taxon>
        <taxon>Pseudomonadati</taxon>
        <taxon>Pseudomonadota</taxon>
        <taxon>Betaproteobacteria</taxon>
        <taxon>Burkholderiales</taxon>
        <taxon>Comamonadaceae</taxon>
        <taxon>Variovorax</taxon>
    </lineage>
</organism>
<keyword evidence="3" id="KW-1185">Reference proteome</keyword>
<protein>
    <submittedName>
        <fullName evidence="2">DUF6484 domain-containing protein</fullName>
    </submittedName>
</protein>
<dbReference type="Pfam" id="PF20093">
    <property type="entry name" value="DUF6484"/>
    <property type="match status" value="1"/>
</dbReference>
<dbReference type="Proteomes" id="UP001174908">
    <property type="component" value="Unassembled WGS sequence"/>
</dbReference>
<dbReference type="RefSeq" id="WP_286660072.1">
    <property type="nucleotide sequence ID" value="NZ_JASZYV010000002.1"/>
</dbReference>
<evidence type="ECO:0000313" key="3">
    <source>
        <dbReference type="Proteomes" id="UP001174908"/>
    </source>
</evidence>
<name>A0ABT7NAJ7_9BURK</name>
<gene>
    <name evidence="2" type="ORF">QTH91_10740</name>
</gene>
<reference evidence="2" key="1">
    <citation type="submission" date="2023-06" db="EMBL/GenBank/DDBJ databases">
        <authorList>
            <person name="Jiang Y."/>
            <person name="Liu Q."/>
        </authorList>
    </citation>
    <scope>NUCLEOTIDE SEQUENCE</scope>
    <source>
        <strain evidence="2">CGMCC 1.12089</strain>
    </source>
</reference>
<sequence length="179" mass="19156">MGASEVLFKPLPARDAGSELQSLLERPHAAQTYLPRSSDGLPTTARFHGFDLQGVPLLSGLRHFPGELVRARTTVTLRTETVGSTVLVLCEDGDWTRAIIVGVVQDPASTAAPIARPVQVEVHADDDRLVLSAQREIVLKCGAASITLTRAGKVLIEGNYVMSRSTGYNKIKGAAIDIN</sequence>
<feature type="domain" description="DUF6484" evidence="1">
    <location>
        <begin position="45"/>
        <end position="104"/>
    </location>
</feature>